<organism evidence="3 4">
    <name type="scientific">Aliidongia dinghuensis</name>
    <dbReference type="NCBI Taxonomy" id="1867774"/>
    <lineage>
        <taxon>Bacteria</taxon>
        <taxon>Pseudomonadati</taxon>
        <taxon>Pseudomonadota</taxon>
        <taxon>Alphaproteobacteria</taxon>
        <taxon>Rhodospirillales</taxon>
        <taxon>Dongiaceae</taxon>
        <taxon>Aliidongia</taxon>
    </lineage>
</organism>
<comment type="caution">
    <text evidence="3">The sequence shown here is derived from an EMBL/GenBank/DDBJ whole genome shotgun (WGS) entry which is preliminary data.</text>
</comment>
<reference evidence="3" key="2">
    <citation type="submission" date="2020-09" db="EMBL/GenBank/DDBJ databases">
        <authorList>
            <person name="Sun Q."/>
            <person name="Zhou Y."/>
        </authorList>
    </citation>
    <scope>NUCLEOTIDE SEQUENCE</scope>
    <source>
        <strain evidence="3">CGMCC 1.15725</strain>
    </source>
</reference>
<dbReference type="Pfam" id="PF04972">
    <property type="entry name" value="BON"/>
    <property type="match status" value="2"/>
</dbReference>
<feature type="compositionally biased region" description="Low complexity" evidence="1">
    <location>
        <begin position="217"/>
        <end position="235"/>
    </location>
</feature>
<dbReference type="EMBL" id="BMJQ01000012">
    <property type="protein sequence ID" value="GGF33002.1"/>
    <property type="molecule type" value="Genomic_DNA"/>
</dbReference>
<dbReference type="Gene3D" id="3.40.1520.20">
    <property type="match status" value="1"/>
</dbReference>
<gene>
    <name evidence="3" type="ORF">GCM10011611_44010</name>
</gene>
<dbReference type="PANTHER" id="PTHR34606">
    <property type="entry name" value="BON DOMAIN-CONTAINING PROTEIN"/>
    <property type="match status" value="1"/>
</dbReference>
<dbReference type="PROSITE" id="PS50914">
    <property type="entry name" value="BON"/>
    <property type="match status" value="2"/>
</dbReference>
<dbReference type="PANTHER" id="PTHR34606:SF15">
    <property type="entry name" value="BON DOMAIN-CONTAINING PROTEIN"/>
    <property type="match status" value="1"/>
</dbReference>
<proteinExistence type="predicted"/>
<dbReference type="InterPro" id="IPR007055">
    <property type="entry name" value="BON_dom"/>
</dbReference>
<name>A0A8J2YYF7_9PROT</name>
<feature type="region of interest" description="Disordered" evidence="1">
    <location>
        <begin position="203"/>
        <end position="280"/>
    </location>
</feature>
<feature type="compositionally biased region" description="Polar residues" evidence="1">
    <location>
        <begin position="206"/>
        <end position="216"/>
    </location>
</feature>
<feature type="compositionally biased region" description="Low complexity" evidence="1">
    <location>
        <begin position="259"/>
        <end position="280"/>
    </location>
</feature>
<evidence type="ECO:0000259" key="2">
    <source>
        <dbReference type="PROSITE" id="PS50914"/>
    </source>
</evidence>
<protein>
    <recommendedName>
        <fullName evidence="2">BON domain-containing protein</fullName>
    </recommendedName>
</protein>
<evidence type="ECO:0000256" key="1">
    <source>
        <dbReference type="SAM" id="MobiDB-lite"/>
    </source>
</evidence>
<feature type="domain" description="BON" evidence="2">
    <location>
        <begin position="55"/>
        <end position="123"/>
    </location>
</feature>
<accession>A0A8J2YYF7</accession>
<feature type="domain" description="BON" evidence="2">
    <location>
        <begin position="132"/>
        <end position="200"/>
    </location>
</feature>
<evidence type="ECO:0000313" key="4">
    <source>
        <dbReference type="Proteomes" id="UP000646365"/>
    </source>
</evidence>
<keyword evidence="4" id="KW-1185">Reference proteome</keyword>
<dbReference type="Proteomes" id="UP000646365">
    <property type="component" value="Unassembled WGS sequence"/>
</dbReference>
<reference evidence="3" key="1">
    <citation type="journal article" date="2014" name="Int. J. Syst. Evol. Microbiol.">
        <title>Complete genome sequence of Corynebacterium casei LMG S-19264T (=DSM 44701T), isolated from a smear-ripened cheese.</title>
        <authorList>
            <consortium name="US DOE Joint Genome Institute (JGI-PGF)"/>
            <person name="Walter F."/>
            <person name="Albersmeier A."/>
            <person name="Kalinowski J."/>
            <person name="Ruckert C."/>
        </authorList>
    </citation>
    <scope>NUCLEOTIDE SEQUENCE</scope>
    <source>
        <strain evidence="3">CGMCC 1.15725</strain>
    </source>
</reference>
<evidence type="ECO:0000313" key="3">
    <source>
        <dbReference type="EMBL" id="GGF33002.1"/>
    </source>
</evidence>
<dbReference type="AlphaFoldDB" id="A0A8J2YYF7"/>
<dbReference type="InterPro" id="IPR051686">
    <property type="entry name" value="Lipoprotein_DolP"/>
</dbReference>
<dbReference type="RefSeq" id="WP_189049801.1">
    <property type="nucleotide sequence ID" value="NZ_BMJQ01000012.1"/>
</dbReference>
<sequence length="280" mass="28957">MTLSHQRVQSLAFSLVALVGATLPLGGCLVAAVGAAGGTAGYTMGNERGVGGTFSDTSIKTQINAQWAKDNGQIASYVDLNIFEGRVLLTGQVPDPKIRDQAVAGAWKADGVKEVINEIQVAQGASFGTAAGDNWILARLNSDMLFDSQVRTPNYSLQCVDGTVYILGVARTQTELDHVLNYARNIPNVKQVKNYIRIRSGVGEDGSTQLGTAGSTQPSALSAPGASQSGASQAGVDQPGASQRATGPGDSRDPALNGQPSAPVQQAPAQQSPVQVTPLQ</sequence>